<keyword evidence="1" id="KW-0812">Transmembrane</keyword>
<sequence length="131" mass="15853">MNSCRVARIKFAFSIISKRGNSILTCSIMGFMVIRIVSRVLMMPRDGFFSNRSFFLFRKARELLKRIFMIPRDGFSSSRSFLLFRKASHLLKWVLMIPRDRRLSRRLFFRLWQCSHLLKPMWHCNQRWLTT</sequence>
<dbReference type="EMBL" id="GBRH01216196">
    <property type="protein sequence ID" value="JAD81699.1"/>
    <property type="molecule type" value="Transcribed_RNA"/>
</dbReference>
<dbReference type="AlphaFoldDB" id="A0A0A9CZG6"/>
<proteinExistence type="predicted"/>
<accession>A0A0A9CZG6</accession>
<evidence type="ECO:0000256" key="1">
    <source>
        <dbReference type="SAM" id="Phobius"/>
    </source>
</evidence>
<keyword evidence="1" id="KW-0472">Membrane</keyword>
<reference evidence="2" key="1">
    <citation type="submission" date="2014-09" db="EMBL/GenBank/DDBJ databases">
        <authorList>
            <person name="Magalhaes I.L.F."/>
            <person name="Oliveira U."/>
            <person name="Santos F.R."/>
            <person name="Vidigal T.H.D.A."/>
            <person name="Brescovit A.D."/>
            <person name="Santos A.J."/>
        </authorList>
    </citation>
    <scope>NUCLEOTIDE SEQUENCE</scope>
    <source>
        <tissue evidence="2">Shoot tissue taken approximately 20 cm above the soil surface</tissue>
    </source>
</reference>
<reference evidence="2" key="2">
    <citation type="journal article" date="2015" name="Data Brief">
        <title>Shoot transcriptome of the giant reed, Arundo donax.</title>
        <authorList>
            <person name="Barrero R.A."/>
            <person name="Guerrero F.D."/>
            <person name="Moolhuijzen P."/>
            <person name="Goolsby J.A."/>
            <person name="Tidwell J."/>
            <person name="Bellgard S.E."/>
            <person name="Bellgard M.I."/>
        </authorList>
    </citation>
    <scope>NUCLEOTIDE SEQUENCE</scope>
    <source>
        <tissue evidence="2">Shoot tissue taken approximately 20 cm above the soil surface</tissue>
    </source>
</reference>
<protein>
    <submittedName>
        <fullName evidence="2">Uncharacterized protein</fullName>
    </submittedName>
</protein>
<feature type="transmembrane region" description="Helical" evidence="1">
    <location>
        <begin position="21"/>
        <end position="42"/>
    </location>
</feature>
<name>A0A0A9CZG6_ARUDO</name>
<keyword evidence="1" id="KW-1133">Transmembrane helix</keyword>
<evidence type="ECO:0000313" key="2">
    <source>
        <dbReference type="EMBL" id="JAD81699.1"/>
    </source>
</evidence>
<organism evidence="2">
    <name type="scientific">Arundo donax</name>
    <name type="common">Giant reed</name>
    <name type="synonym">Donax arundinaceus</name>
    <dbReference type="NCBI Taxonomy" id="35708"/>
    <lineage>
        <taxon>Eukaryota</taxon>
        <taxon>Viridiplantae</taxon>
        <taxon>Streptophyta</taxon>
        <taxon>Embryophyta</taxon>
        <taxon>Tracheophyta</taxon>
        <taxon>Spermatophyta</taxon>
        <taxon>Magnoliopsida</taxon>
        <taxon>Liliopsida</taxon>
        <taxon>Poales</taxon>
        <taxon>Poaceae</taxon>
        <taxon>PACMAD clade</taxon>
        <taxon>Arundinoideae</taxon>
        <taxon>Arundineae</taxon>
        <taxon>Arundo</taxon>
    </lineage>
</organism>